<evidence type="ECO:0000259" key="6">
    <source>
        <dbReference type="Pfam" id="PF07007"/>
    </source>
</evidence>
<evidence type="ECO:0000256" key="1">
    <source>
        <dbReference type="ARBA" id="ARBA00022729"/>
    </source>
</evidence>
<dbReference type="Proteomes" id="UP000612855">
    <property type="component" value="Unassembled WGS sequence"/>
</dbReference>
<evidence type="ECO:0000313" key="9">
    <source>
        <dbReference type="Proteomes" id="UP000612855"/>
    </source>
</evidence>
<reference evidence="9" key="1">
    <citation type="journal article" date="2019" name="Int. J. Syst. Evol. Microbiol.">
        <title>The Global Catalogue of Microorganisms (GCM) 10K type strain sequencing project: providing services to taxonomists for standard genome sequencing and annotation.</title>
        <authorList>
            <consortium name="The Broad Institute Genomics Platform"/>
            <consortium name="The Broad Institute Genome Sequencing Center for Infectious Disease"/>
            <person name="Wu L."/>
            <person name="Ma J."/>
        </authorList>
    </citation>
    <scope>NUCLEOTIDE SEQUENCE [LARGE SCALE GENOMIC DNA]</scope>
    <source>
        <strain evidence="9">CGMCC 1.12664</strain>
    </source>
</reference>
<dbReference type="Gene3D" id="2.40.128.200">
    <property type="match status" value="1"/>
</dbReference>
<name>A0A917ED69_9RHOB</name>
<dbReference type="SUPFAM" id="SSF141488">
    <property type="entry name" value="YdhA-like"/>
    <property type="match status" value="1"/>
</dbReference>
<keyword evidence="1 5" id="KW-0732">Signal</keyword>
<gene>
    <name evidence="8" type="ORF">GCM10011360_13210</name>
</gene>
<dbReference type="InterPro" id="IPR009739">
    <property type="entry name" value="LprI-like_N"/>
</dbReference>
<dbReference type="Pfam" id="PF09864">
    <property type="entry name" value="MliC"/>
    <property type="match status" value="1"/>
</dbReference>
<dbReference type="InterPro" id="IPR052755">
    <property type="entry name" value="Lysozyme_Inhibitor_LprI"/>
</dbReference>
<evidence type="ECO:0000259" key="7">
    <source>
        <dbReference type="Pfam" id="PF09864"/>
    </source>
</evidence>
<evidence type="ECO:0008006" key="10">
    <source>
        <dbReference type="Google" id="ProtNLM"/>
    </source>
</evidence>
<dbReference type="EMBL" id="BMFJ01000001">
    <property type="protein sequence ID" value="GGE26184.1"/>
    <property type="molecule type" value="Genomic_DNA"/>
</dbReference>
<protein>
    <recommendedName>
        <fullName evidence="10">Membrane-bound lysozyme-inhibitor of c-type lysozyme</fullName>
    </recommendedName>
</protein>
<dbReference type="PANTHER" id="PTHR37549:SF1">
    <property type="entry name" value="LIPOPROTEIN LPRI"/>
    <property type="match status" value="1"/>
</dbReference>
<evidence type="ECO:0000256" key="5">
    <source>
        <dbReference type="SAM" id="SignalP"/>
    </source>
</evidence>
<sequence>MLRPLLSFCALPVLSVMTALPAQPQDGPAFDCAKADGRIEEMICADSALAALDRLVTQRYEGAVSMMKAIDAGSDTAVNDLRALQRGWIEGRNDCWKATDPRACTEAAYLRREGELVAGYMLTKPASRTRWQCDGAAADEIVTDFFSTTQPSLRLERGDRVATASLTSSASGARYDGAFGEFLWIKGDEATYRSPDPEGQETTCTVAG</sequence>
<evidence type="ECO:0000313" key="8">
    <source>
        <dbReference type="EMBL" id="GGE26184.1"/>
    </source>
</evidence>
<dbReference type="RefSeq" id="WP_188476870.1">
    <property type="nucleotide sequence ID" value="NZ_BMFJ01000001.1"/>
</dbReference>
<dbReference type="PANTHER" id="PTHR37549">
    <property type="entry name" value="LIPOPROTEIN LPRI"/>
    <property type="match status" value="1"/>
</dbReference>
<feature type="domain" description="C-type lysozyme inhibitor" evidence="7">
    <location>
        <begin position="131"/>
        <end position="192"/>
    </location>
</feature>
<accession>A0A917ED69</accession>
<evidence type="ECO:0000256" key="3">
    <source>
        <dbReference type="ARBA" id="ARBA00023139"/>
    </source>
</evidence>
<dbReference type="InterPro" id="IPR036328">
    <property type="entry name" value="MliC_sf"/>
</dbReference>
<dbReference type="AlphaFoldDB" id="A0A917ED69"/>
<dbReference type="GO" id="GO:0005576">
    <property type="term" value="C:extracellular region"/>
    <property type="evidence" value="ECO:0007669"/>
    <property type="project" value="TreeGrafter"/>
</dbReference>
<dbReference type="InterPro" id="IPR018660">
    <property type="entry name" value="MliC"/>
</dbReference>
<keyword evidence="3" id="KW-0564">Palmitate</keyword>
<evidence type="ECO:0000256" key="2">
    <source>
        <dbReference type="ARBA" id="ARBA00023136"/>
    </source>
</evidence>
<feature type="chain" id="PRO_5036955302" description="Membrane-bound lysozyme-inhibitor of c-type lysozyme" evidence="5">
    <location>
        <begin position="25"/>
        <end position="208"/>
    </location>
</feature>
<keyword evidence="4" id="KW-0449">Lipoprotein</keyword>
<keyword evidence="9" id="KW-1185">Reference proteome</keyword>
<dbReference type="Pfam" id="PF07007">
    <property type="entry name" value="LprI"/>
    <property type="match status" value="1"/>
</dbReference>
<comment type="caution">
    <text evidence="8">The sequence shown here is derived from an EMBL/GenBank/DDBJ whole genome shotgun (WGS) entry which is preliminary data.</text>
</comment>
<organism evidence="8 9">
    <name type="scientific">Primorskyibacter flagellatus</name>
    <dbReference type="NCBI Taxonomy" id="1387277"/>
    <lineage>
        <taxon>Bacteria</taxon>
        <taxon>Pseudomonadati</taxon>
        <taxon>Pseudomonadota</taxon>
        <taxon>Alphaproteobacteria</taxon>
        <taxon>Rhodobacterales</taxon>
        <taxon>Roseobacteraceae</taxon>
        <taxon>Primorskyibacter</taxon>
    </lineage>
</organism>
<evidence type="ECO:0000256" key="4">
    <source>
        <dbReference type="ARBA" id="ARBA00023288"/>
    </source>
</evidence>
<feature type="domain" description="Lysozyme inhibitor LprI-like N-terminal" evidence="6">
    <location>
        <begin position="32"/>
        <end position="98"/>
    </location>
</feature>
<proteinExistence type="predicted"/>
<keyword evidence="2" id="KW-0472">Membrane</keyword>
<feature type="signal peptide" evidence="5">
    <location>
        <begin position="1"/>
        <end position="24"/>
    </location>
</feature>
<dbReference type="Gene3D" id="1.20.1270.180">
    <property type="match status" value="1"/>
</dbReference>